<keyword evidence="4" id="KW-1185">Reference proteome</keyword>
<dbReference type="Proteomes" id="UP000662747">
    <property type="component" value="Chromosome"/>
</dbReference>
<feature type="transmembrane region" description="Helical" evidence="2">
    <location>
        <begin position="45"/>
        <end position="69"/>
    </location>
</feature>
<keyword evidence="2" id="KW-0812">Transmembrane</keyword>
<evidence type="ECO:0008006" key="5">
    <source>
        <dbReference type="Google" id="ProtNLM"/>
    </source>
</evidence>
<evidence type="ECO:0000256" key="2">
    <source>
        <dbReference type="SAM" id="Phobius"/>
    </source>
</evidence>
<keyword evidence="2" id="KW-0472">Membrane</keyword>
<organism evidence="3 4">
    <name type="scientific">Pyxidicoccus parkwayensis</name>
    <dbReference type="NCBI Taxonomy" id="2813578"/>
    <lineage>
        <taxon>Bacteria</taxon>
        <taxon>Pseudomonadati</taxon>
        <taxon>Myxococcota</taxon>
        <taxon>Myxococcia</taxon>
        <taxon>Myxococcales</taxon>
        <taxon>Cystobacterineae</taxon>
        <taxon>Myxococcaceae</taxon>
        <taxon>Pyxidicoccus</taxon>
    </lineage>
</organism>
<accession>A0ABX7NXK9</accession>
<name>A0ABX7NXK9_9BACT</name>
<evidence type="ECO:0000313" key="3">
    <source>
        <dbReference type="EMBL" id="QSQ23640.1"/>
    </source>
</evidence>
<dbReference type="RefSeq" id="WP_206725212.1">
    <property type="nucleotide sequence ID" value="NZ_CP071090.1"/>
</dbReference>
<evidence type="ECO:0000313" key="4">
    <source>
        <dbReference type="Proteomes" id="UP000662747"/>
    </source>
</evidence>
<reference evidence="3 4" key="1">
    <citation type="submission" date="2021-02" db="EMBL/GenBank/DDBJ databases">
        <title>De Novo genome assembly of isolated myxobacteria.</title>
        <authorList>
            <person name="Stevens D.C."/>
        </authorList>
    </citation>
    <scope>NUCLEOTIDE SEQUENCE [LARGE SCALE GENOMIC DNA]</scope>
    <source>
        <strain evidence="4">SCPEA02</strain>
    </source>
</reference>
<protein>
    <recommendedName>
        <fullName evidence="5">Lipoprotein SmpA/OmlA domain-containing protein</fullName>
    </recommendedName>
</protein>
<proteinExistence type="predicted"/>
<feature type="compositionally biased region" description="Basic residues" evidence="1">
    <location>
        <begin position="8"/>
        <end position="21"/>
    </location>
</feature>
<gene>
    <name evidence="3" type="ORF">JY651_01240</name>
</gene>
<keyword evidence="2" id="KW-1133">Transmembrane helix</keyword>
<feature type="region of interest" description="Disordered" evidence="1">
    <location>
        <begin position="1"/>
        <end position="33"/>
    </location>
</feature>
<sequence length="157" mass="18097">MHREMTKTKTKKRKKKKKKAKTSSSPNIFGDEEAPVPKPPLWHPYPWLVLGASLMTMVLLFFGLAMVFYSVAATVWTEWAPDYREVQFHLIELGDTQEQVLARLGEPLERTIDGASEVWVYTRPEGEAHYWLRTVRFNGAGRVKATQHELHMANLTD</sequence>
<dbReference type="EMBL" id="CP071090">
    <property type="protein sequence ID" value="QSQ23640.1"/>
    <property type="molecule type" value="Genomic_DNA"/>
</dbReference>
<evidence type="ECO:0000256" key="1">
    <source>
        <dbReference type="SAM" id="MobiDB-lite"/>
    </source>
</evidence>